<protein>
    <submittedName>
        <fullName evidence="1">Uncharacterized protein</fullName>
    </submittedName>
</protein>
<evidence type="ECO:0000313" key="1">
    <source>
        <dbReference type="EMBL" id="GIX90273.1"/>
    </source>
</evidence>
<organism evidence="1 2">
    <name type="scientific">Caerostris extrusa</name>
    <name type="common">Bark spider</name>
    <name type="synonym">Caerostris bankana</name>
    <dbReference type="NCBI Taxonomy" id="172846"/>
    <lineage>
        <taxon>Eukaryota</taxon>
        <taxon>Metazoa</taxon>
        <taxon>Ecdysozoa</taxon>
        <taxon>Arthropoda</taxon>
        <taxon>Chelicerata</taxon>
        <taxon>Arachnida</taxon>
        <taxon>Araneae</taxon>
        <taxon>Araneomorphae</taxon>
        <taxon>Entelegynae</taxon>
        <taxon>Araneoidea</taxon>
        <taxon>Araneidae</taxon>
        <taxon>Caerostris</taxon>
    </lineage>
</organism>
<dbReference type="Proteomes" id="UP001054945">
    <property type="component" value="Unassembled WGS sequence"/>
</dbReference>
<reference evidence="1 2" key="1">
    <citation type="submission" date="2021-06" db="EMBL/GenBank/DDBJ databases">
        <title>Caerostris extrusa draft genome.</title>
        <authorList>
            <person name="Kono N."/>
            <person name="Arakawa K."/>
        </authorList>
    </citation>
    <scope>NUCLEOTIDE SEQUENCE [LARGE SCALE GENOMIC DNA]</scope>
</reference>
<comment type="caution">
    <text evidence="1">The sequence shown here is derived from an EMBL/GenBank/DDBJ whole genome shotgun (WGS) entry which is preliminary data.</text>
</comment>
<sequence>MPGSHGVTLDGIQTAALGEARLLREGGGVECPVTQRLTYRLLDWEFPVDDQLFMGRERPNDFLNYESC</sequence>
<keyword evidence="2" id="KW-1185">Reference proteome</keyword>
<gene>
    <name evidence="1" type="ORF">CEXT_348201</name>
</gene>
<evidence type="ECO:0000313" key="2">
    <source>
        <dbReference type="Proteomes" id="UP001054945"/>
    </source>
</evidence>
<dbReference type="EMBL" id="BPLR01021489">
    <property type="protein sequence ID" value="GIX90273.1"/>
    <property type="molecule type" value="Genomic_DNA"/>
</dbReference>
<dbReference type="AlphaFoldDB" id="A0AAV4P2M3"/>
<name>A0AAV4P2M3_CAEEX</name>
<accession>A0AAV4P2M3</accession>
<proteinExistence type="predicted"/>